<dbReference type="InterPro" id="IPR045010">
    <property type="entry name" value="MDR_fam"/>
</dbReference>
<gene>
    <name evidence="3" type="ORF">ACFOD6_13320</name>
</gene>
<evidence type="ECO:0000256" key="1">
    <source>
        <dbReference type="ARBA" id="ARBA00023002"/>
    </source>
</evidence>
<dbReference type="PANTHER" id="PTHR43205:SF7">
    <property type="entry name" value="PROSTAGLANDIN REDUCTASE 1"/>
    <property type="match status" value="1"/>
</dbReference>
<dbReference type="Pfam" id="PF00107">
    <property type="entry name" value="ADH_zinc_N"/>
    <property type="match status" value="1"/>
</dbReference>
<dbReference type="InterPro" id="IPR036291">
    <property type="entry name" value="NAD(P)-bd_dom_sf"/>
</dbReference>
<comment type="caution">
    <text evidence="3">The sequence shown here is derived from an EMBL/GenBank/DDBJ whole genome shotgun (WGS) entry which is preliminary data.</text>
</comment>
<dbReference type="SUPFAM" id="SSF50129">
    <property type="entry name" value="GroES-like"/>
    <property type="match status" value="1"/>
</dbReference>
<reference evidence="4" key="1">
    <citation type="journal article" date="2019" name="Int. J. Syst. Evol. Microbiol.">
        <title>The Global Catalogue of Microorganisms (GCM) 10K type strain sequencing project: providing services to taxonomists for standard genome sequencing and annotation.</title>
        <authorList>
            <consortium name="The Broad Institute Genomics Platform"/>
            <consortium name="The Broad Institute Genome Sequencing Center for Infectious Disease"/>
            <person name="Wu L."/>
            <person name="Ma J."/>
        </authorList>
    </citation>
    <scope>NUCLEOTIDE SEQUENCE [LARGE SCALE GENOMIC DNA]</scope>
    <source>
        <strain evidence="4">KCTC 62102</strain>
    </source>
</reference>
<evidence type="ECO:0000313" key="4">
    <source>
        <dbReference type="Proteomes" id="UP001595445"/>
    </source>
</evidence>
<dbReference type="SUPFAM" id="SSF51735">
    <property type="entry name" value="NAD(P)-binding Rossmann-fold domains"/>
    <property type="match status" value="1"/>
</dbReference>
<accession>A0ABV7DX85</accession>
<keyword evidence="1 3" id="KW-0560">Oxidoreductase</keyword>
<dbReference type="RefSeq" id="WP_197642731.1">
    <property type="nucleotide sequence ID" value="NZ_JAEACP010000006.1"/>
</dbReference>
<dbReference type="Pfam" id="PF16884">
    <property type="entry name" value="ADH_N_2"/>
    <property type="match status" value="1"/>
</dbReference>
<dbReference type="InterPro" id="IPR041694">
    <property type="entry name" value="ADH_N_2"/>
</dbReference>
<dbReference type="SMART" id="SM00829">
    <property type="entry name" value="PKS_ER"/>
    <property type="match status" value="1"/>
</dbReference>
<evidence type="ECO:0000313" key="3">
    <source>
        <dbReference type="EMBL" id="MFC3087027.1"/>
    </source>
</evidence>
<dbReference type="InterPro" id="IPR013149">
    <property type="entry name" value="ADH-like_C"/>
</dbReference>
<name>A0ABV7DX85_9RHOB</name>
<evidence type="ECO:0000259" key="2">
    <source>
        <dbReference type="SMART" id="SM00829"/>
    </source>
</evidence>
<dbReference type="Proteomes" id="UP001595445">
    <property type="component" value="Unassembled WGS sequence"/>
</dbReference>
<dbReference type="PANTHER" id="PTHR43205">
    <property type="entry name" value="PROSTAGLANDIN REDUCTASE"/>
    <property type="match status" value="1"/>
</dbReference>
<dbReference type="Gene3D" id="3.40.50.720">
    <property type="entry name" value="NAD(P)-binding Rossmann-like Domain"/>
    <property type="match status" value="1"/>
</dbReference>
<dbReference type="InterPro" id="IPR020843">
    <property type="entry name" value="ER"/>
</dbReference>
<dbReference type="CDD" id="cd05288">
    <property type="entry name" value="PGDH"/>
    <property type="match status" value="1"/>
</dbReference>
<proteinExistence type="predicted"/>
<sequence length="334" mass="36036">MTSNPTWVLKRFPEGMPGPDDFSLEHRDPPVAKPGELVVRTLWLSVDPYMRARLSPAKNYAAGQKIGEMMRGGGVGEVVASESPLFQPGDIIQADDFGWQPVTTVAAKTAIRLDPASAPVQTSLGCLGMPGLSAYFALLHVGRPKEGETVLISAASGAVGQIAGQIARIKGFDPVAVAGSDAKIDWCRSIGYRTGINHRTAGDLIEAIARACPSGVDVFMDNTAGPIHDAAMLNLNTFGRIVVVGTVALADRFDQPDIGPRFLRRILVARARIEGFLLDDFEAQYAEARSQLTRWYREGLLEAREDVAEGIEAAPHAFIRMLKGENFGKQLVKV</sequence>
<feature type="domain" description="Enoyl reductase (ER)" evidence="2">
    <location>
        <begin position="18"/>
        <end position="332"/>
    </location>
</feature>
<dbReference type="EMBL" id="JBHRSM010000023">
    <property type="protein sequence ID" value="MFC3087027.1"/>
    <property type="molecule type" value="Genomic_DNA"/>
</dbReference>
<dbReference type="InterPro" id="IPR011032">
    <property type="entry name" value="GroES-like_sf"/>
</dbReference>
<dbReference type="Gene3D" id="3.90.180.10">
    <property type="entry name" value="Medium-chain alcohol dehydrogenases, catalytic domain"/>
    <property type="match status" value="1"/>
</dbReference>
<organism evidence="3 4">
    <name type="scientific">Tabrizicola soli</name>
    <dbReference type="NCBI Taxonomy" id="2185115"/>
    <lineage>
        <taxon>Bacteria</taxon>
        <taxon>Pseudomonadati</taxon>
        <taxon>Pseudomonadota</taxon>
        <taxon>Alphaproteobacteria</taxon>
        <taxon>Rhodobacterales</taxon>
        <taxon>Paracoccaceae</taxon>
        <taxon>Tabrizicola</taxon>
    </lineage>
</organism>
<dbReference type="EC" id="1.-.-.-" evidence="3"/>
<protein>
    <submittedName>
        <fullName evidence="3">NADP-dependent oxidoreductase</fullName>
        <ecNumber evidence="3">1.-.-.-</ecNumber>
    </submittedName>
</protein>
<dbReference type="GO" id="GO:0016491">
    <property type="term" value="F:oxidoreductase activity"/>
    <property type="evidence" value="ECO:0007669"/>
    <property type="project" value="UniProtKB-KW"/>
</dbReference>
<keyword evidence="4" id="KW-1185">Reference proteome</keyword>